<reference evidence="4 5" key="1">
    <citation type="journal article" date="2010" name="Stand. Genomic Sci.">
        <title>Complete genome sequence of Intrasporangium calvum type strain (7 KIP).</title>
        <authorList>
            <person name="Del Rio T.G."/>
            <person name="Chertkov O."/>
            <person name="Yasawong M."/>
            <person name="Lucas S."/>
            <person name="Deshpande S."/>
            <person name="Cheng J.F."/>
            <person name="Detter C."/>
            <person name="Tapia R."/>
            <person name="Han C."/>
            <person name="Goodwin L."/>
            <person name="Pitluck S."/>
            <person name="Liolios K."/>
            <person name="Ivanova N."/>
            <person name="Mavromatis K."/>
            <person name="Pati A."/>
            <person name="Chen A."/>
            <person name="Palaniappan K."/>
            <person name="Land M."/>
            <person name="Hauser L."/>
            <person name="Chang Y.J."/>
            <person name="Jeffries C.D."/>
            <person name="Rohde M."/>
            <person name="Pukall R."/>
            <person name="Sikorski J."/>
            <person name="Goker M."/>
            <person name="Woyke T."/>
            <person name="Bristow J."/>
            <person name="Eisen J.A."/>
            <person name="Markowitz V."/>
            <person name="Hugenholtz P."/>
            <person name="Kyrpides N.C."/>
            <person name="Klenk H.P."/>
            <person name="Lapidus A."/>
        </authorList>
    </citation>
    <scope>NUCLEOTIDE SEQUENCE [LARGE SCALE GENOMIC DNA]</scope>
    <source>
        <strain evidence="5">ATCC 23552 / DSM 43043 / JCM 3097 / NBRC 12989 / 7 KIP</strain>
    </source>
</reference>
<dbReference type="AlphaFoldDB" id="E6S9N4"/>
<feature type="domain" description="Mammalian cell entry C-terminal" evidence="3">
    <location>
        <begin position="121"/>
        <end position="293"/>
    </location>
</feature>
<dbReference type="InterPro" id="IPR024516">
    <property type="entry name" value="Mce_C"/>
</dbReference>
<dbReference type="Pfam" id="PF02470">
    <property type="entry name" value="MlaD"/>
    <property type="match status" value="1"/>
</dbReference>
<name>E6S9N4_INTC7</name>
<dbReference type="EMBL" id="CP002343">
    <property type="protein sequence ID" value="ADU49272.1"/>
    <property type="molecule type" value="Genomic_DNA"/>
</dbReference>
<keyword evidence="5" id="KW-1185">Reference proteome</keyword>
<feature type="region of interest" description="Disordered" evidence="1">
    <location>
        <begin position="349"/>
        <end position="415"/>
    </location>
</feature>
<evidence type="ECO:0000313" key="5">
    <source>
        <dbReference type="Proteomes" id="UP000008914"/>
    </source>
</evidence>
<organism evidence="4 5">
    <name type="scientific">Intrasporangium calvum (strain ATCC 23552 / DSM 43043 / JCM 3097 / NBRC 12989 / NCIMB 10167 / NRRL B-3866 / 7 KIP)</name>
    <dbReference type="NCBI Taxonomy" id="710696"/>
    <lineage>
        <taxon>Bacteria</taxon>
        <taxon>Bacillati</taxon>
        <taxon>Actinomycetota</taxon>
        <taxon>Actinomycetes</taxon>
        <taxon>Micrococcales</taxon>
        <taxon>Intrasporangiaceae</taxon>
        <taxon>Intrasporangium</taxon>
    </lineage>
</organism>
<evidence type="ECO:0000259" key="3">
    <source>
        <dbReference type="Pfam" id="PF11887"/>
    </source>
</evidence>
<dbReference type="HOGENOM" id="CLU_032980_1_0_11"/>
<dbReference type="InterPro" id="IPR052336">
    <property type="entry name" value="MlaD_Phospholipid_Transporter"/>
</dbReference>
<dbReference type="KEGG" id="ica:Intca_2771"/>
<dbReference type="InterPro" id="IPR003399">
    <property type="entry name" value="Mce/MlaD"/>
</dbReference>
<dbReference type="eggNOG" id="COG1463">
    <property type="taxonomic scope" value="Bacteria"/>
</dbReference>
<dbReference type="GO" id="GO:0005576">
    <property type="term" value="C:extracellular region"/>
    <property type="evidence" value="ECO:0007669"/>
    <property type="project" value="TreeGrafter"/>
</dbReference>
<sequence length="426" mass="44468">MITRGVRVRLAAFLLLSLGLVSVLSASYVGLTDKVLGGSYVVSADLADSGGIFVGAEVTYRGVTVGSVEGLRLNGDGVLVDARLDRGTEVPADTRAVVENRSAVGEQYLDLQPRRDGGPFLAAGDVIPRASTATPLRIDRLLTHVNRTVKSVPQESLVTTIDELAAAFRGGGADLQRLIDSGNSLTRAAADALPETVRLIDDGRIVLRTQVAGADDLRTTVTGFADVTDALRLADPDLRVVLDRGALAADELDRLVQENRTGLAALIANFITIGNVTTARLDGIEQVLVTYPEVVEGGYTVVPGDGTAHFGLVLNAEDPPACEVGYEGTQKVEPHRTVDLPPTNLDAHCAAPRGSGTNVRGAQNAPRPTRGGGQSHPGSRGTEPITLPGPGVTPGGPASLFVQAPVAPTGPSGPRSWLWLMQEAVR</sequence>
<protein>
    <submittedName>
        <fullName evidence="4">Virulence factor Mce family protein</fullName>
    </submittedName>
</protein>
<evidence type="ECO:0000256" key="1">
    <source>
        <dbReference type="SAM" id="MobiDB-lite"/>
    </source>
</evidence>
<evidence type="ECO:0000313" key="4">
    <source>
        <dbReference type="EMBL" id="ADU49272.1"/>
    </source>
</evidence>
<feature type="domain" description="Mce/MlaD" evidence="2">
    <location>
        <begin position="39"/>
        <end position="113"/>
    </location>
</feature>
<dbReference type="RefSeq" id="WP_013493584.1">
    <property type="nucleotide sequence ID" value="NC_014830.1"/>
</dbReference>
<dbReference type="Pfam" id="PF11887">
    <property type="entry name" value="Mce4_CUP1"/>
    <property type="match status" value="1"/>
</dbReference>
<dbReference type="InterPro" id="IPR005693">
    <property type="entry name" value="Mce"/>
</dbReference>
<dbReference type="Proteomes" id="UP000008914">
    <property type="component" value="Chromosome"/>
</dbReference>
<dbReference type="PANTHER" id="PTHR33371:SF16">
    <property type="entry name" value="MCE-FAMILY PROTEIN MCE3F"/>
    <property type="match status" value="1"/>
</dbReference>
<evidence type="ECO:0000259" key="2">
    <source>
        <dbReference type="Pfam" id="PF02470"/>
    </source>
</evidence>
<dbReference type="STRING" id="710696.Intca_2771"/>
<dbReference type="NCBIfam" id="TIGR00996">
    <property type="entry name" value="Mtu_fam_mce"/>
    <property type="match status" value="1"/>
</dbReference>
<gene>
    <name evidence="4" type="ordered locus">Intca_2771</name>
</gene>
<proteinExistence type="predicted"/>
<accession>E6S9N4</accession>
<dbReference type="PANTHER" id="PTHR33371">
    <property type="entry name" value="INTERMEMBRANE PHOSPHOLIPID TRANSPORT SYSTEM BINDING PROTEIN MLAD-RELATED"/>
    <property type="match status" value="1"/>
</dbReference>
<dbReference type="OrthoDB" id="4741753at2"/>